<dbReference type="EMBL" id="CAXLJM020000007">
    <property type="protein sequence ID" value="CAL8073084.1"/>
    <property type="molecule type" value="Genomic_DNA"/>
</dbReference>
<name>A0ABP1PRZ9_9HEXA</name>
<dbReference type="PANTHER" id="PTHR17985">
    <property type="entry name" value="SER/THR-RICH PROTEIN T10 IN DGCR REGION"/>
    <property type="match status" value="1"/>
</dbReference>
<dbReference type="Pfam" id="PF05742">
    <property type="entry name" value="TANGO2"/>
    <property type="match status" value="1"/>
</dbReference>
<evidence type="ECO:0000313" key="1">
    <source>
        <dbReference type="EMBL" id="CAL8073084.1"/>
    </source>
</evidence>
<accession>A0ABP1PRZ9</accession>
<keyword evidence="2" id="KW-1185">Reference proteome</keyword>
<dbReference type="PANTHER" id="PTHR17985:SF8">
    <property type="entry name" value="TRANSPORT AND GOLGI ORGANIZATION PROTEIN 2 HOMOLOG"/>
    <property type="match status" value="1"/>
</dbReference>
<protein>
    <submittedName>
        <fullName evidence="1">Uncharacterized protein</fullName>
    </submittedName>
</protein>
<gene>
    <name evidence="1" type="ORF">ODALV1_LOCUS2478</name>
</gene>
<organism evidence="1 2">
    <name type="scientific">Orchesella dallaii</name>
    <dbReference type="NCBI Taxonomy" id="48710"/>
    <lineage>
        <taxon>Eukaryota</taxon>
        <taxon>Metazoa</taxon>
        <taxon>Ecdysozoa</taxon>
        <taxon>Arthropoda</taxon>
        <taxon>Hexapoda</taxon>
        <taxon>Collembola</taxon>
        <taxon>Entomobryomorpha</taxon>
        <taxon>Entomobryoidea</taxon>
        <taxon>Orchesellidae</taxon>
        <taxon>Orchesellinae</taxon>
        <taxon>Orchesella</taxon>
    </lineage>
</organism>
<dbReference type="InterPro" id="IPR008551">
    <property type="entry name" value="TANGO2"/>
</dbReference>
<dbReference type="Proteomes" id="UP001642540">
    <property type="component" value="Unassembled WGS sequence"/>
</dbReference>
<evidence type="ECO:0000313" key="2">
    <source>
        <dbReference type="Proteomes" id="UP001642540"/>
    </source>
</evidence>
<comment type="caution">
    <text evidence="1">The sequence shown here is derived from an EMBL/GenBank/DDBJ whole genome shotgun (WGS) entry which is preliminary data.</text>
</comment>
<reference evidence="1 2" key="1">
    <citation type="submission" date="2024-08" db="EMBL/GenBank/DDBJ databases">
        <authorList>
            <person name="Cucini C."/>
            <person name="Frati F."/>
        </authorList>
    </citation>
    <scope>NUCLEOTIDE SEQUENCE [LARGE SCALE GENOMIC DNA]</scope>
</reference>
<proteinExistence type="predicted"/>
<sequence length="148" mass="16920">MTPFVNTCQYYAFGNSLTDKPFRKVITGRDEFRNIVSKYCGEEASEANNQSLKDELVEFLRCRKKNLPDPVFEEHAQSTGIPADILAQLSSRFVSVPQYGFGTRSQTIIIVDTNNNVMYHAFTMKEPINPENPVWDESEFNFQLSPPN</sequence>